<sequence>MRVFWEFLCADKDEFSSVMKVSHQTQVSPQDPLDLELLTEMRTNLQKKEKKLKEILRSQSCIVKKFKKNESKSSSVRVKDELLIAQIELRVVSRVMTMSKLTTEKLIWCQEKIDRMSFNGRKIHMEPSFSLLPC</sequence>
<dbReference type="Proteomes" id="UP000028999">
    <property type="component" value="Unassembled WGS sequence"/>
</dbReference>
<dbReference type="PANTHER" id="PTHR46741">
    <property type="entry name" value="OS09G0413600 PROTEIN"/>
    <property type="match status" value="1"/>
</dbReference>
<evidence type="ECO:0000313" key="2">
    <source>
        <dbReference type="Proteomes" id="UP000028999"/>
    </source>
</evidence>
<dbReference type="InterPro" id="IPR012870">
    <property type="entry name" value="DUF1666"/>
</dbReference>
<proteinExistence type="predicted"/>
<dbReference type="Pfam" id="PF07891">
    <property type="entry name" value="DUF1666"/>
    <property type="match status" value="1"/>
</dbReference>
<dbReference type="Gramene" id="CDY68375">
    <property type="protein sequence ID" value="CDY68375"/>
    <property type="gene ID" value="GSBRNA2T00073556001"/>
</dbReference>
<protein>
    <submittedName>
        <fullName evidence="1">BnaCnng58710D protein</fullName>
    </submittedName>
</protein>
<name>A0A078JPK4_BRANA</name>
<evidence type="ECO:0000313" key="1">
    <source>
        <dbReference type="EMBL" id="CDY68375.1"/>
    </source>
</evidence>
<accession>A0A078JPK4</accession>
<keyword evidence="2" id="KW-1185">Reference proteome</keyword>
<gene>
    <name evidence="1" type="primary">BnaCnng58710D</name>
    <name evidence="1" type="ORF">GSBRNA2T00073556001</name>
</gene>
<dbReference type="AlphaFoldDB" id="A0A078JPK4"/>
<organism evidence="1 2">
    <name type="scientific">Brassica napus</name>
    <name type="common">Rape</name>
    <dbReference type="NCBI Taxonomy" id="3708"/>
    <lineage>
        <taxon>Eukaryota</taxon>
        <taxon>Viridiplantae</taxon>
        <taxon>Streptophyta</taxon>
        <taxon>Embryophyta</taxon>
        <taxon>Tracheophyta</taxon>
        <taxon>Spermatophyta</taxon>
        <taxon>Magnoliopsida</taxon>
        <taxon>eudicotyledons</taxon>
        <taxon>Gunneridae</taxon>
        <taxon>Pentapetalae</taxon>
        <taxon>rosids</taxon>
        <taxon>malvids</taxon>
        <taxon>Brassicales</taxon>
        <taxon>Brassicaceae</taxon>
        <taxon>Brassiceae</taxon>
        <taxon>Brassica</taxon>
    </lineage>
</organism>
<dbReference type="STRING" id="3708.A0A078JPK4"/>
<dbReference type="EMBL" id="LK037243">
    <property type="protein sequence ID" value="CDY68375.1"/>
    <property type="molecule type" value="Genomic_DNA"/>
</dbReference>
<reference evidence="1 2" key="1">
    <citation type="journal article" date="2014" name="Science">
        <title>Plant genetics. Early allopolyploid evolution in the post-Neolithic Brassica napus oilseed genome.</title>
        <authorList>
            <person name="Chalhoub B."/>
            <person name="Denoeud F."/>
            <person name="Liu S."/>
            <person name="Parkin I.A."/>
            <person name="Tang H."/>
            <person name="Wang X."/>
            <person name="Chiquet J."/>
            <person name="Belcram H."/>
            <person name="Tong C."/>
            <person name="Samans B."/>
            <person name="Correa M."/>
            <person name="Da Silva C."/>
            <person name="Just J."/>
            <person name="Falentin C."/>
            <person name="Koh C.S."/>
            <person name="Le Clainche I."/>
            <person name="Bernard M."/>
            <person name="Bento P."/>
            <person name="Noel B."/>
            <person name="Labadie K."/>
            <person name="Alberti A."/>
            <person name="Charles M."/>
            <person name="Arnaud D."/>
            <person name="Guo H."/>
            <person name="Daviaud C."/>
            <person name="Alamery S."/>
            <person name="Jabbari K."/>
            <person name="Zhao M."/>
            <person name="Edger P.P."/>
            <person name="Chelaifa H."/>
            <person name="Tack D."/>
            <person name="Lassalle G."/>
            <person name="Mestiri I."/>
            <person name="Schnel N."/>
            <person name="Le Paslier M.C."/>
            <person name="Fan G."/>
            <person name="Renault V."/>
            <person name="Bayer P.E."/>
            <person name="Golicz A.A."/>
            <person name="Manoli S."/>
            <person name="Lee T.H."/>
            <person name="Thi V.H."/>
            <person name="Chalabi S."/>
            <person name="Hu Q."/>
            <person name="Fan C."/>
            <person name="Tollenaere R."/>
            <person name="Lu Y."/>
            <person name="Battail C."/>
            <person name="Shen J."/>
            <person name="Sidebottom C.H."/>
            <person name="Wang X."/>
            <person name="Canaguier A."/>
            <person name="Chauveau A."/>
            <person name="Berard A."/>
            <person name="Deniot G."/>
            <person name="Guan M."/>
            <person name="Liu Z."/>
            <person name="Sun F."/>
            <person name="Lim Y.P."/>
            <person name="Lyons E."/>
            <person name="Town C.D."/>
            <person name="Bancroft I."/>
            <person name="Wang X."/>
            <person name="Meng J."/>
            <person name="Ma J."/>
            <person name="Pires J.C."/>
            <person name="King G.J."/>
            <person name="Brunel D."/>
            <person name="Delourme R."/>
            <person name="Renard M."/>
            <person name="Aury J.M."/>
            <person name="Adams K.L."/>
            <person name="Batley J."/>
            <person name="Snowdon R.J."/>
            <person name="Tost J."/>
            <person name="Edwards D."/>
            <person name="Zhou Y."/>
            <person name="Hua W."/>
            <person name="Sharpe A.G."/>
            <person name="Paterson A.H."/>
            <person name="Guan C."/>
            <person name="Wincker P."/>
        </authorList>
    </citation>
    <scope>NUCLEOTIDE SEQUENCE [LARGE SCALE GENOMIC DNA]</scope>
    <source>
        <strain evidence="2">cv. Darmor-bzh</strain>
    </source>
</reference>
<dbReference type="PaxDb" id="3708-A0A078JPK4"/>
<dbReference type="PANTHER" id="PTHR46741:SF4">
    <property type="entry name" value="FINGER FYVE DOMAIN PROTEIN, PUTATIVE (DUF1666)-RELATED"/>
    <property type="match status" value="1"/>
</dbReference>